<keyword evidence="5 8" id="KW-1133">Transmembrane helix</keyword>
<evidence type="ECO:0000313" key="10">
    <source>
        <dbReference type="EMBL" id="MBK1815746.1"/>
    </source>
</evidence>
<keyword evidence="11" id="KW-1185">Reference proteome</keyword>
<comment type="caution">
    <text evidence="10">The sequence shown here is derived from an EMBL/GenBank/DDBJ whole genome shotgun (WGS) entry which is preliminary data.</text>
</comment>
<feature type="domain" description="Pycsar effector protein" evidence="9">
    <location>
        <begin position="48"/>
        <end position="216"/>
    </location>
</feature>
<organism evidence="10 11">
    <name type="scientific">Luteolibacter yonseiensis</name>
    <dbReference type="NCBI Taxonomy" id="1144680"/>
    <lineage>
        <taxon>Bacteria</taxon>
        <taxon>Pseudomonadati</taxon>
        <taxon>Verrucomicrobiota</taxon>
        <taxon>Verrucomicrobiia</taxon>
        <taxon>Verrucomicrobiales</taxon>
        <taxon>Verrucomicrobiaceae</taxon>
        <taxon>Luteolibacter</taxon>
    </lineage>
</organism>
<reference evidence="10" key="1">
    <citation type="submission" date="2021-01" db="EMBL/GenBank/DDBJ databases">
        <title>Modified the classification status of verrucomicrobia.</title>
        <authorList>
            <person name="Feng X."/>
        </authorList>
    </citation>
    <scope>NUCLEOTIDE SEQUENCE</scope>
    <source>
        <strain evidence="10">JCM 18052</strain>
    </source>
</reference>
<feature type="transmembrane region" description="Helical" evidence="8">
    <location>
        <begin position="65"/>
        <end position="84"/>
    </location>
</feature>
<dbReference type="EMBL" id="JAENIK010000009">
    <property type="protein sequence ID" value="MBK1815746.1"/>
    <property type="molecule type" value="Genomic_DNA"/>
</dbReference>
<protein>
    <recommendedName>
        <fullName evidence="9">Pycsar effector protein domain-containing protein</fullName>
    </recommendedName>
</protein>
<evidence type="ECO:0000256" key="8">
    <source>
        <dbReference type="SAM" id="Phobius"/>
    </source>
</evidence>
<feature type="transmembrane region" description="Helical" evidence="8">
    <location>
        <begin position="104"/>
        <end position="128"/>
    </location>
</feature>
<evidence type="ECO:0000259" key="9">
    <source>
        <dbReference type="Pfam" id="PF18967"/>
    </source>
</evidence>
<gene>
    <name evidence="10" type="ORF">JIN84_08965</name>
</gene>
<keyword evidence="3 8" id="KW-0812">Transmembrane</keyword>
<evidence type="ECO:0000256" key="4">
    <source>
        <dbReference type="ARBA" id="ARBA00022741"/>
    </source>
</evidence>
<keyword evidence="4" id="KW-0547">Nucleotide-binding</keyword>
<evidence type="ECO:0000256" key="3">
    <source>
        <dbReference type="ARBA" id="ARBA00022692"/>
    </source>
</evidence>
<evidence type="ECO:0000256" key="5">
    <source>
        <dbReference type="ARBA" id="ARBA00022989"/>
    </source>
</evidence>
<dbReference type="Pfam" id="PF18967">
    <property type="entry name" value="PycTM"/>
    <property type="match status" value="1"/>
</dbReference>
<dbReference type="Proteomes" id="UP000600139">
    <property type="component" value="Unassembled WGS sequence"/>
</dbReference>
<evidence type="ECO:0000256" key="6">
    <source>
        <dbReference type="ARBA" id="ARBA00023118"/>
    </source>
</evidence>
<keyword evidence="2" id="KW-1003">Cell membrane</keyword>
<accession>A0A934R3R5</accession>
<dbReference type="AlphaFoldDB" id="A0A934R3R5"/>
<keyword evidence="7 8" id="KW-0472">Membrane</keyword>
<keyword evidence="6" id="KW-0051">Antiviral defense</keyword>
<evidence type="ECO:0000256" key="1">
    <source>
        <dbReference type="ARBA" id="ARBA00004236"/>
    </source>
</evidence>
<dbReference type="RefSeq" id="WP_200350703.1">
    <property type="nucleotide sequence ID" value="NZ_BAABHZ010000008.1"/>
</dbReference>
<evidence type="ECO:0000256" key="7">
    <source>
        <dbReference type="ARBA" id="ARBA00023136"/>
    </source>
</evidence>
<feature type="transmembrane region" description="Helical" evidence="8">
    <location>
        <begin position="201"/>
        <end position="226"/>
    </location>
</feature>
<name>A0A934R3R5_9BACT</name>
<proteinExistence type="predicted"/>
<evidence type="ECO:0000313" key="11">
    <source>
        <dbReference type="Proteomes" id="UP000600139"/>
    </source>
</evidence>
<comment type="subcellular location">
    <subcellularLocation>
        <location evidence="1">Cell membrane</location>
    </subcellularLocation>
</comment>
<evidence type="ECO:0000256" key="2">
    <source>
        <dbReference type="ARBA" id="ARBA00022475"/>
    </source>
</evidence>
<dbReference type="InterPro" id="IPR043760">
    <property type="entry name" value="PycTM_dom"/>
</dbReference>
<sequence>MRQLLGLLLNGLDQPVSVASPRMEAHDSPEGVDLAAKLSFEATVAQMSRGFENTQRVIQFMDAKAGAVIALCLGIFILTGKLVVGVYDRLGEGMLTSHHAPVNFMIWGMTAIVVGVGLTGFISLHFAFGAVKPNGLPQPEHFTTLFPAAKKPWEQPDLTNYMGRAVAGENQHFVLDEFRRQLLALGDIVFRKINCLKTAIFFLWWQGLFSFLLLVFIGVVVGFGLYPKKADLPPKPFPVTILPAGSIQGANP</sequence>